<dbReference type="eggNOG" id="ENOG5033KXY">
    <property type="taxonomic scope" value="Bacteria"/>
</dbReference>
<protein>
    <recommendedName>
        <fullName evidence="4">DUF2306 domain-containing protein</fullName>
    </recommendedName>
</protein>
<dbReference type="Proteomes" id="UP000001116">
    <property type="component" value="Chromosome"/>
</dbReference>
<keyword evidence="1" id="KW-0812">Transmembrane</keyword>
<evidence type="ECO:0000313" key="2">
    <source>
        <dbReference type="EMBL" id="ABS03429.1"/>
    </source>
</evidence>
<keyword evidence="1" id="KW-0472">Membrane</keyword>
<dbReference type="AlphaFoldDB" id="A6W9E0"/>
<accession>A6W9E0</accession>
<evidence type="ECO:0008006" key="4">
    <source>
        <dbReference type="Google" id="ProtNLM"/>
    </source>
</evidence>
<organism evidence="2 3">
    <name type="scientific">Kineococcus radiotolerans (strain ATCC BAA-149 / DSM 14245 / SRS30216)</name>
    <dbReference type="NCBI Taxonomy" id="266940"/>
    <lineage>
        <taxon>Bacteria</taxon>
        <taxon>Bacillati</taxon>
        <taxon>Actinomycetota</taxon>
        <taxon>Actinomycetes</taxon>
        <taxon>Kineosporiales</taxon>
        <taxon>Kineosporiaceae</taxon>
        <taxon>Kineococcus</taxon>
    </lineage>
</organism>
<gene>
    <name evidence="2" type="ordered locus">Krad_1943</name>
</gene>
<feature type="transmembrane region" description="Helical" evidence="1">
    <location>
        <begin position="56"/>
        <end position="75"/>
    </location>
</feature>
<reference evidence="3" key="1">
    <citation type="journal article" date="2008" name="PLoS ONE">
        <title>Survival in nuclear waste, extreme resistance, and potential applications gleaned from the genome sequence of Kineococcus radiotolerans SRS30216.</title>
        <authorList>
            <person name="Bagwell C.E."/>
            <person name="Bhat S."/>
            <person name="Hawkins G.M."/>
            <person name="Smith B.W."/>
            <person name="Biswas T."/>
            <person name="Hoover T.R."/>
            <person name="Saunders E."/>
            <person name="Han C.S."/>
            <person name="Tsodikov O.V."/>
            <person name="Shimkets L.J."/>
        </authorList>
    </citation>
    <scope>NUCLEOTIDE SEQUENCE [LARGE SCALE GENOMIC DNA]</scope>
    <source>
        <strain evidence="3">ATCC BAA-149 / DSM 14245 / SRS30216</strain>
    </source>
</reference>
<dbReference type="EMBL" id="CP000750">
    <property type="protein sequence ID" value="ABS03429.1"/>
    <property type="molecule type" value="Genomic_DNA"/>
</dbReference>
<evidence type="ECO:0000256" key="1">
    <source>
        <dbReference type="SAM" id="Phobius"/>
    </source>
</evidence>
<keyword evidence="3" id="KW-1185">Reference proteome</keyword>
<proteinExistence type="predicted"/>
<name>A6W9E0_KINRD</name>
<evidence type="ECO:0000313" key="3">
    <source>
        <dbReference type="Proteomes" id="UP000001116"/>
    </source>
</evidence>
<dbReference type="HOGENOM" id="CLU_1545575_0_0_11"/>
<feature type="transmembrane region" description="Helical" evidence="1">
    <location>
        <begin position="81"/>
        <end position="101"/>
    </location>
</feature>
<keyword evidence="1" id="KW-1133">Transmembrane helix</keyword>
<feature type="transmembrane region" description="Helical" evidence="1">
    <location>
        <begin position="136"/>
        <end position="153"/>
    </location>
</feature>
<feature type="transmembrane region" description="Helical" evidence="1">
    <location>
        <begin position="21"/>
        <end position="44"/>
    </location>
</feature>
<feature type="transmembrane region" description="Helical" evidence="1">
    <location>
        <begin position="108"/>
        <end position="130"/>
    </location>
</feature>
<dbReference type="PROSITE" id="PS51257">
    <property type="entry name" value="PROKAR_LIPOPROTEIN"/>
    <property type="match status" value="1"/>
</dbReference>
<dbReference type="KEGG" id="kra:Krad_1943"/>
<sequence>MDGRCCEDTVHKGRYVMDVHALLLAAHVGAGCAGLLIGAAALLARRRRGWHVRLGRAYQGAVALMTSTALVLAGTAVTTPWGLVAIAVATEAAALAGWVVARRRRPGWLPLHISLTAGSYVSFVTAASMVNWSSPLAWVLPTLIGSPLIAWAARRARTPGPASRPALRRTLAS</sequence>